<dbReference type="EMBL" id="LT669839">
    <property type="protein sequence ID" value="SHD75471.1"/>
    <property type="molecule type" value="Genomic_DNA"/>
</dbReference>
<protein>
    <submittedName>
        <fullName evidence="1">Uncharacterized protein</fullName>
    </submittedName>
</protein>
<accession>A0A1M4PJ75</accession>
<name>A0A1M4PJ75_9FIRM</name>
<keyword evidence="2" id="KW-1185">Reference proteome</keyword>
<gene>
    <name evidence="1" type="ORF">CUESP1_0072</name>
</gene>
<evidence type="ECO:0000313" key="2">
    <source>
        <dbReference type="Proteomes" id="UP000245423"/>
    </source>
</evidence>
<dbReference type="AlphaFoldDB" id="A0A1M4PJ75"/>
<sequence length="50" mass="5756">MRNCLALDKMKISLISSSNTIICALSKFDYSDLTRKFRLNLDNNFSNLIL</sequence>
<dbReference type="Proteomes" id="UP000245423">
    <property type="component" value="Chromosome 1"/>
</dbReference>
<reference evidence="1 2" key="1">
    <citation type="submission" date="2016-11" db="EMBL/GenBank/DDBJ databases">
        <authorList>
            <person name="Manzoor S."/>
        </authorList>
    </citation>
    <scope>NUCLEOTIDE SEQUENCE [LARGE SCALE GENOMIC DNA]</scope>
    <source>
        <strain evidence="1">Clostridium ultunense strain Esp</strain>
    </source>
</reference>
<organism evidence="1 2">
    <name type="scientific">[Clostridium] ultunense Esp</name>
    <dbReference type="NCBI Taxonomy" id="1288971"/>
    <lineage>
        <taxon>Bacteria</taxon>
        <taxon>Bacillati</taxon>
        <taxon>Bacillota</taxon>
        <taxon>Tissierellia</taxon>
        <taxon>Tissierellales</taxon>
        <taxon>Tepidimicrobiaceae</taxon>
        <taxon>Schnuerera</taxon>
    </lineage>
</organism>
<proteinExistence type="predicted"/>
<evidence type="ECO:0000313" key="1">
    <source>
        <dbReference type="EMBL" id="SHD75471.1"/>
    </source>
</evidence>